<protein>
    <submittedName>
        <fullName evidence="2">NUDIX hydrolase</fullName>
    </submittedName>
</protein>
<dbReference type="SUPFAM" id="SSF55811">
    <property type="entry name" value="Nudix"/>
    <property type="match status" value="1"/>
</dbReference>
<keyword evidence="2" id="KW-0378">Hydrolase</keyword>
<organism evidence="2 3">
    <name type="scientific">Candidatus Gottesmanbacteria bacterium GW2011_GWA2_43_14</name>
    <dbReference type="NCBI Taxonomy" id="1618443"/>
    <lineage>
        <taxon>Bacteria</taxon>
        <taxon>Candidatus Gottesmaniibacteriota</taxon>
    </lineage>
</organism>
<name>A0A0G1DKB9_9BACT</name>
<feature type="domain" description="Nudix hydrolase" evidence="1">
    <location>
        <begin position="29"/>
        <end position="156"/>
    </location>
</feature>
<sequence>MEEIFDIVDSDDKVVGKRKRSEVHGNPNLIHRSIAIIIFSRDRRIFLQQRSLMKDTDPMKWTISVSGHVGQGDTYEKAAERELKEELGINISLTQIAKYLVRSPQETEMTALYTAVSDGPFSLSVEEIMDGRFFSSEELSREVKAGKIDLSYSGRIALEKIGWLK</sequence>
<dbReference type="Pfam" id="PF00293">
    <property type="entry name" value="NUDIX"/>
    <property type="match status" value="1"/>
</dbReference>
<dbReference type="Gene3D" id="3.90.79.10">
    <property type="entry name" value="Nucleoside Triphosphate Pyrophosphohydrolase"/>
    <property type="match status" value="1"/>
</dbReference>
<gene>
    <name evidence="2" type="ORF">UV73_C0004G0169</name>
</gene>
<dbReference type="GO" id="GO:0016787">
    <property type="term" value="F:hydrolase activity"/>
    <property type="evidence" value="ECO:0007669"/>
    <property type="project" value="UniProtKB-KW"/>
</dbReference>
<dbReference type="PANTHER" id="PTHR10885">
    <property type="entry name" value="ISOPENTENYL-DIPHOSPHATE DELTA-ISOMERASE"/>
    <property type="match status" value="1"/>
</dbReference>
<dbReference type="PROSITE" id="PS51462">
    <property type="entry name" value="NUDIX"/>
    <property type="match status" value="1"/>
</dbReference>
<dbReference type="PANTHER" id="PTHR10885:SF0">
    <property type="entry name" value="ISOPENTENYL-DIPHOSPHATE DELTA-ISOMERASE"/>
    <property type="match status" value="1"/>
</dbReference>
<dbReference type="EMBL" id="LCFP01000004">
    <property type="protein sequence ID" value="KKS98027.1"/>
    <property type="molecule type" value="Genomic_DNA"/>
</dbReference>
<dbReference type="AlphaFoldDB" id="A0A0G1DKB9"/>
<dbReference type="InterPro" id="IPR000086">
    <property type="entry name" value="NUDIX_hydrolase_dom"/>
</dbReference>
<dbReference type="CDD" id="cd04692">
    <property type="entry name" value="NUDIX_Hydrolase"/>
    <property type="match status" value="1"/>
</dbReference>
<proteinExistence type="predicted"/>
<dbReference type="InterPro" id="IPR015797">
    <property type="entry name" value="NUDIX_hydrolase-like_dom_sf"/>
</dbReference>
<evidence type="ECO:0000259" key="1">
    <source>
        <dbReference type="PROSITE" id="PS51462"/>
    </source>
</evidence>
<dbReference type="STRING" id="1618443.UV73_C0004G0169"/>
<comment type="caution">
    <text evidence="2">The sequence shown here is derived from an EMBL/GenBank/DDBJ whole genome shotgun (WGS) entry which is preliminary data.</text>
</comment>
<dbReference type="Proteomes" id="UP000034894">
    <property type="component" value="Unassembled WGS sequence"/>
</dbReference>
<reference evidence="2 3" key="1">
    <citation type="journal article" date="2015" name="Nature">
        <title>rRNA introns, odd ribosomes, and small enigmatic genomes across a large radiation of phyla.</title>
        <authorList>
            <person name="Brown C.T."/>
            <person name="Hug L.A."/>
            <person name="Thomas B.C."/>
            <person name="Sharon I."/>
            <person name="Castelle C.J."/>
            <person name="Singh A."/>
            <person name="Wilkins M.J."/>
            <person name="Williams K.H."/>
            <person name="Banfield J.F."/>
        </authorList>
    </citation>
    <scope>NUCLEOTIDE SEQUENCE [LARGE SCALE GENOMIC DNA]</scope>
</reference>
<evidence type="ECO:0000313" key="3">
    <source>
        <dbReference type="Proteomes" id="UP000034894"/>
    </source>
</evidence>
<accession>A0A0G1DKB9</accession>
<evidence type="ECO:0000313" key="2">
    <source>
        <dbReference type="EMBL" id="KKS98027.1"/>
    </source>
</evidence>